<name>A0AAU2HCP0_9ACTN</name>
<reference evidence="2" key="1">
    <citation type="submission" date="2022-10" db="EMBL/GenBank/DDBJ databases">
        <title>The complete genomes of actinobacterial strains from the NBC collection.</title>
        <authorList>
            <person name="Joergensen T.S."/>
            <person name="Alvarez Arevalo M."/>
            <person name="Sterndorff E.B."/>
            <person name="Faurdal D."/>
            <person name="Vuksanovic O."/>
            <person name="Mourched A.-S."/>
            <person name="Charusanti P."/>
            <person name="Shaw S."/>
            <person name="Blin K."/>
            <person name="Weber T."/>
        </authorList>
    </citation>
    <scope>NUCLEOTIDE SEQUENCE</scope>
    <source>
        <strain evidence="2">NBC_00060</strain>
        <plasmid evidence="2">unnamed1</plasmid>
    </source>
</reference>
<evidence type="ECO:0008006" key="3">
    <source>
        <dbReference type="Google" id="ProtNLM"/>
    </source>
</evidence>
<accession>A0AAU2HCP0</accession>
<evidence type="ECO:0000256" key="1">
    <source>
        <dbReference type="SAM" id="MobiDB-lite"/>
    </source>
</evidence>
<proteinExistence type="predicted"/>
<evidence type="ECO:0000313" key="2">
    <source>
        <dbReference type="EMBL" id="WTU45852.1"/>
    </source>
</evidence>
<feature type="compositionally biased region" description="Pro residues" evidence="1">
    <location>
        <begin position="152"/>
        <end position="162"/>
    </location>
</feature>
<protein>
    <recommendedName>
        <fullName evidence="3">Transcriptional regulator</fullName>
    </recommendedName>
</protein>
<geneLocation type="plasmid" evidence="2">
    <name>unnamed1</name>
</geneLocation>
<dbReference type="AlphaFoldDB" id="A0AAU2HCP0"/>
<organism evidence="2">
    <name type="scientific">Streptomyces sp. NBC_00060</name>
    <dbReference type="NCBI Taxonomy" id="2975636"/>
    <lineage>
        <taxon>Bacteria</taxon>
        <taxon>Bacillati</taxon>
        <taxon>Actinomycetota</taxon>
        <taxon>Actinomycetes</taxon>
        <taxon>Kitasatosporales</taxon>
        <taxon>Streptomycetaceae</taxon>
        <taxon>Streptomyces</taxon>
    </lineage>
</organism>
<gene>
    <name evidence="2" type="ORF">OHV25_40350</name>
</gene>
<keyword evidence="2" id="KW-0614">Plasmid</keyword>
<sequence>MAKHPLASLRESIGASHPSYARLLADTHEKLGYGHMAARREKVSRWESGRTVPELTAQLAIAHLHRVPAREVTRLGWPAWVESATEDTTGLLALPWTRAGATDALHEGSRLGSGAAPRRLALTGPFAHTFVEQWRATVADGGSVPARKERPPVLPSGPPSSPPTGAGSGLHAGTDSLNWARARVESLETMAGTVGPDILYPAARSDLSLLATVLSAADDRASDTELLSLAARTASLCAGLTIGLGDSVTAERYYLVAARTAAVAGQRELSAACLRGVAYSHLLKGESSEVVLLVDTALSVVSTRPSLSTSGKFPTLPFLPVEALVERPQYGWPKGGERYA</sequence>
<dbReference type="EMBL" id="CP108254">
    <property type="protein sequence ID" value="WTU45852.1"/>
    <property type="molecule type" value="Genomic_DNA"/>
</dbReference>
<dbReference type="RefSeq" id="WP_331723644.1">
    <property type="nucleotide sequence ID" value="NZ_CP108254.1"/>
</dbReference>
<feature type="region of interest" description="Disordered" evidence="1">
    <location>
        <begin position="141"/>
        <end position="172"/>
    </location>
</feature>